<dbReference type="Proteomes" id="UP000266177">
    <property type="component" value="Unassembled WGS sequence"/>
</dbReference>
<feature type="transmembrane region" description="Helical" evidence="1">
    <location>
        <begin position="293"/>
        <end position="316"/>
    </location>
</feature>
<dbReference type="RefSeq" id="WP_119790091.1">
    <property type="nucleotide sequence ID" value="NZ_QYZD01000001.1"/>
</dbReference>
<dbReference type="OrthoDB" id="1649543at2"/>
<feature type="transmembrane region" description="Helical" evidence="1">
    <location>
        <begin position="129"/>
        <end position="156"/>
    </location>
</feature>
<feature type="transmembrane region" description="Helical" evidence="1">
    <location>
        <begin position="243"/>
        <end position="260"/>
    </location>
</feature>
<keyword evidence="1" id="KW-0812">Transmembrane</keyword>
<protein>
    <submittedName>
        <fullName evidence="2">EpsG family protein</fullName>
    </submittedName>
</protein>
<reference evidence="2 3" key="1">
    <citation type="submission" date="2018-09" db="EMBL/GenBank/DDBJ databases">
        <title>Paenibacillus SK2017-BO5.</title>
        <authorList>
            <person name="Piskunova J.V."/>
            <person name="Dubiley S.A."/>
            <person name="Severinov K.V."/>
        </authorList>
    </citation>
    <scope>NUCLEOTIDE SEQUENCE [LARGE SCALE GENOMIC DNA]</scope>
    <source>
        <strain evidence="2 3">BO5</strain>
    </source>
</reference>
<accession>A0A3A3H8R9</accession>
<feature type="transmembrane region" description="Helical" evidence="1">
    <location>
        <begin position="323"/>
        <end position="346"/>
    </location>
</feature>
<comment type="caution">
    <text evidence="2">The sequence shown here is derived from an EMBL/GenBank/DDBJ whole genome shotgun (WGS) entry which is preliminary data.</text>
</comment>
<dbReference type="Pfam" id="PF14897">
    <property type="entry name" value="EpsG"/>
    <property type="match status" value="1"/>
</dbReference>
<evidence type="ECO:0000313" key="2">
    <source>
        <dbReference type="EMBL" id="RJG26637.1"/>
    </source>
</evidence>
<feature type="transmembrane region" description="Helical" evidence="1">
    <location>
        <begin position="98"/>
        <end position="117"/>
    </location>
</feature>
<dbReference type="InterPro" id="IPR049458">
    <property type="entry name" value="EpsG-like"/>
</dbReference>
<organism evidence="2 3">
    <name type="scientific">Paenibacillus thiaminolyticus</name>
    <name type="common">Bacillus thiaminolyticus</name>
    <dbReference type="NCBI Taxonomy" id="49283"/>
    <lineage>
        <taxon>Bacteria</taxon>
        <taxon>Bacillati</taxon>
        <taxon>Bacillota</taxon>
        <taxon>Bacilli</taxon>
        <taxon>Bacillales</taxon>
        <taxon>Paenibacillaceae</taxon>
        <taxon>Paenibacillus</taxon>
    </lineage>
</organism>
<proteinExistence type="predicted"/>
<evidence type="ECO:0000256" key="1">
    <source>
        <dbReference type="SAM" id="Phobius"/>
    </source>
</evidence>
<keyword evidence="1" id="KW-0472">Membrane</keyword>
<keyword evidence="1" id="KW-1133">Transmembrane helix</keyword>
<feature type="transmembrane region" description="Helical" evidence="1">
    <location>
        <begin position="202"/>
        <end position="223"/>
    </location>
</feature>
<feature type="transmembrane region" description="Helical" evidence="1">
    <location>
        <begin position="267"/>
        <end position="287"/>
    </location>
</feature>
<feature type="transmembrane region" description="Helical" evidence="1">
    <location>
        <begin position="35"/>
        <end position="52"/>
    </location>
</feature>
<gene>
    <name evidence="2" type="ORF">DQX05_00960</name>
</gene>
<evidence type="ECO:0000313" key="3">
    <source>
        <dbReference type="Proteomes" id="UP000266177"/>
    </source>
</evidence>
<feature type="transmembrane region" description="Helical" evidence="1">
    <location>
        <begin position="168"/>
        <end position="190"/>
    </location>
</feature>
<dbReference type="AlphaFoldDB" id="A0A3A3H8R9"/>
<dbReference type="EMBL" id="QYZD01000001">
    <property type="protein sequence ID" value="RJG26637.1"/>
    <property type="molecule type" value="Genomic_DNA"/>
</dbReference>
<sequence length="357" mass="41214">MTIIWLTLLMVFIFSYTARYFAVSLPHSPIPIRPNRLLVAAVCFVIVMVAGLRKNIGDTFFYMHAYALKNFTWATIATEKDVGFNLFQMLLKQISEDPQILIFVTALITNVLIVLVMHRYARLFELAMYVYITSGAFIVSMNGIRQYMAAALLFAATAYLLNGSWKKYMVVVALASVFHMSALILIPLYFIVRREAWTGMTFGLLAVGVLIVGLFNQFSDLLFSALSETQYGEYKEFKEGGANIIRVGFYMMPLLAAYWGRDKLRMLFADIDIIVNLSLIGSFFMLISTQNWIFARISIYFNLYQILLTSWIVMAFRKKDQKLIYLCILVIYGIYFTYENMIVLGIKYRSDFLIWFH</sequence>
<name>A0A3A3H8R9_PANTH</name>